<evidence type="ECO:0000256" key="4">
    <source>
        <dbReference type="ARBA" id="ARBA00022622"/>
    </source>
</evidence>
<evidence type="ECO:0000259" key="13">
    <source>
        <dbReference type="PROSITE" id="PS50213"/>
    </source>
</evidence>
<feature type="signal peptide" evidence="12">
    <location>
        <begin position="1"/>
        <end position="22"/>
    </location>
</feature>
<reference evidence="15" key="1">
    <citation type="submission" date="2025-08" db="UniProtKB">
        <authorList>
            <consortium name="RefSeq"/>
        </authorList>
    </citation>
    <scope>IDENTIFICATION</scope>
</reference>
<evidence type="ECO:0000256" key="5">
    <source>
        <dbReference type="ARBA" id="ARBA00022729"/>
    </source>
</evidence>
<evidence type="ECO:0000256" key="8">
    <source>
        <dbReference type="ARBA" id="ARBA00023180"/>
    </source>
</evidence>
<accession>A0A6I9S6P7</accession>
<dbReference type="FunFam" id="2.30.180.10:FF:000015">
    <property type="entry name" value="Fasciclin-like arabinogalactan protein 3"/>
    <property type="match status" value="1"/>
</dbReference>
<evidence type="ECO:0000256" key="12">
    <source>
        <dbReference type="SAM" id="SignalP"/>
    </source>
</evidence>
<dbReference type="AlphaFoldDB" id="A0A6I9S6P7"/>
<dbReference type="OrthoDB" id="694090at2759"/>
<evidence type="ECO:0000313" key="15">
    <source>
        <dbReference type="RefSeq" id="XP_010938483.1"/>
    </source>
</evidence>
<evidence type="ECO:0000256" key="9">
    <source>
        <dbReference type="ARBA" id="ARBA00023288"/>
    </source>
</evidence>
<evidence type="ECO:0000256" key="11">
    <source>
        <dbReference type="SAM" id="MobiDB-lite"/>
    </source>
</evidence>
<organism evidence="14 15">
    <name type="scientific">Elaeis guineensis var. tenera</name>
    <name type="common">Oil palm</name>
    <dbReference type="NCBI Taxonomy" id="51953"/>
    <lineage>
        <taxon>Eukaryota</taxon>
        <taxon>Viridiplantae</taxon>
        <taxon>Streptophyta</taxon>
        <taxon>Embryophyta</taxon>
        <taxon>Tracheophyta</taxon>
        <taxon>Spermatophyta</taxon>
        <taxon>Magnoliopsida</taxon>
        <taxon>Liliopsida</taxon>
        <taxon>Arecaceae</taxon>
        <taxon>Arecoideae</taxon>
        <taxon>Cocoseae</taxon>
        <taxon>Elaeidinae</taxon>
        <taxon>Elaeis</taxon>
    </lineage>
</organism>
<keyword evidence="6" id="KW-0654">Proteoglycan</keyword>
<name>A0A6I9S6P7_ELAGV</name>
<dbReference type="PANTHER" id="PTHR32382:SF6">
    <property type="entry name" value="FASCICLIN-LIKE ARABINOGALACTAN PROTEIN 14"/>
    <property type="match status" value="1"/>
</dbReference>
<dbReference type="RefSeq" id="XP_010938483.1">
    <property type="nucleotide sequence ID" value="XM_010940181.1"/>
</dbReference>
<feature type="compositionally biased region" description="Acidic residues" evidence="11">
    <location>
        <begin position="229"/>
        <end position="240"/>
    </location>
</feature>
<keyword evidence="5 12" id="KW-0732">Signal</keyword>
<keyword evidence="9" id="KW-0449">Lipoprotein</keyword>
<evidence type="ECO:0000256" key="2">
    <source>
        <dbReference type="ARBA" id="ARBA00007843"/>
    </source>
</evidence>
<keyword evidence="3" id="KW-1003">Cell membrane</keyword>
<keyword evidence="8" id="KW-0325">Glycoprotein</keyword>
<dbReference type="Pfam" id="PF02469">
    <property type="entry name" value="Fasciclin"/>
    <property type="match status" value="1"/>
</dbReference>
<gene>
    <name evidence="15" type="primary">LOC105057531</name>
</gene>
<dbReference type="InterPro" id="IPR033254">
    <property type="entry name" value="Plant_FLA"/>
</dbReference>
<keyword evidence="7" id="KW-0472">Membrane</keyword>
<evidence type="ECO:0000256" key="6">
    <source>
        <dbReference type="ARBA" id="ARBA00022974"/>
    </source>
</evidence>
<dbReference type="Proteomes" id="UP000504607">
    <property type="component" value="Chromosome 14"/>
</dbReference>
<feature type="chain" id="PRO_5026834876" evidence="12">
    <location>
        <begin position="23"/>
        <end position="277"/>
    </location>
</feature>
<evidence type="ECO:0000256" key="7">
    <source>
        <dbReference type="ARBA" id="ARBA00023136"/>
    </source>
</evidence>
<keyword evidence="14" id="KW-1185">Reference proteome</keyword>
<feature type="domain" description="FAS1" evidence="13">
    <location>
        <begin position="22"/>
        <end position="153"/>
    </location>
</feature>
<sequence>MAPKPQVVILLLSFLLLTSAMAFNITAILEPFSKFTTFSNYLNQTKLVHEINHRRTITILVIDNSRMSAISSLPEESLKHVMEVHVILDYYDIRKISHIPRKSFLLTILFQTTDVATKRMGFLNVTRMADESEVFGSAILRAPHTSTLIKKVMTMPYNISVLQVSEPIIPPGIDGALPMTPISNPPEMIDPSTEVPEVAEAPIESSEEDVVDAPADAPEKSTDAPADSPEVDEPMSDASEEQSSSHKKAFDASASISLRTRLSIGAIFRLVIGIVFL</sequence>
<dbReference type="GO" id="GO:0005886">
    <property type="term" value="C:plasma membrane"/>
    <property type="evidence" value="ECO:0007669"/>
    <property type="project" value="UniProtKB-SubCell"/>
</dbReference>
<dbReference type="SUPFAM" id="SSF82153">
    <property type="entry name" value="FAS1 domain"/>
    <property type="match status" value="1"/>
</dbReference>
<evidence type="ECO:0000256" key="3">
    <source>
        <dbReference type="ARBA" id="ARBA00022475"/>
    </source>
</evidence>
<dbReference type="PROSITE" id="PS50213">
    <property type="entry name" value="FAS1"/>
    <property type="match status" value="1"/>
</dbReference>
<comment type="function">
    <text evidence="10">May be a cell surface adhesion protein.</text>
</comment>
<feature type="region of interest" description="Disordered" evidence="11">
    <location>
        <begin position="176"/>
        <end position="250"/>
    </location>
</feature>
<comment type="subcellular location">
    <subcellularLocation>
        <location evidence="1">Cell membrane</location>
        <topology evidence="1">Lipid-anchor</topology>
        <topology evidence="1">GPI-anchor</topology>
    </subcellularLocation>
</comment>
<dbReference type="InterPro" id="IPR000782">
    <property type="entry name" value="FAS1_domain"/>
</dbReference>
<proteinExistence type="inferred from homology"/>
<evidence type="ECO:0000256" key="10">
    <source>
        <dbReference type="ARBA" id="ARBA00024686"/>
    </source>
</evidence>
<dbReference type="GO" id="GO:0098552">
    <property type="term" value="C:side of membrane"/>
    <property type="evidence" value="ECO:0007669"/>
    <property type="project" value="UniProtKB-KW"/>
</dbReference>
<evidence type="ECO:0000256" key="1">
    <source>
        <dbReference type="ARBA" id="ARBA00004609"/>
    </source>
</evidence>
<keyword evidence="4" id="KW-0336">GPI-anchor</keyword>
<dbReference type="Gene3D" id="2.30.180.10">
    <property type="entry name" value="FAS1 domain"/>
    <property type="match status" value="1"/>
</dbReference>
<comment type="similarity">
    <text evidence="2">Belongs to the fasciclin-like AGP family.</text>
</comment>
<protein>
    <submittedName>
        <fullName evidence="15">Fasciclin-like arabinogalactan protein 3</fullName>
    </submittedName>
</protein>
<dbReference type="InterPro" id="IPR036378">
    <property type="entry name" value="FAS1_dom_sf"/>
</dbReference>
<dbReference type="PANTHER" id="PTHR32382">
    <property type="entry name" value="FASCICLIN-LIKE ARABINOGALACTAN PROTEIN"/>
    <property type="match status" value="1"/>
</dbReference>
<dbReference type="InParanoid" id="A0A6I9S6P7"/>
<evidence type="ECO:0000313" key="14">
    <source>
        <dbReference type="Proteomes" id="UP000504607"/>
    </source>
</evidence>